<dbReference type="Proteomes" id="UP000029121">
    <property type="component" value="Unassembled WGS sequence"/>
</dbReference>
<evidence type="ECO:0000256" key="2">
    <source>
        <dbReference type="SAM" id="Phobius"/>
    </source>
</evidence>
<keyword evidence="2" id="KW-1133">Transmembrane helix</keyword>
<keyword evidence="2" id="KW-0812">Transmembrane</keyword>
<keyword evidence="2" id="KW-0472">Membrane</keyword>
<dbReference type="EMBL" id="KB870808">
    <property type="protein sequence ID" value="EOA28771.1"/>
    <property type="molecule type" value="Genomic_DNA"/>
</dbReference>
<dbReference type="STRING" id="81985.R0G0Q5"/>
<protein>
    <submittedName>
        <fullName evidence="3">Uncharacterized protein</fullName>
    </submittedName>
</protein>
<dbReference type="eggNOG" id="KOG2027">
    <property type="taxonomic scope" value="Eukaryota"/>
</dbReference>
<proteinExistence type="predicted"/>
<feature type="region of interest" description="Disordered" evidence="1">
    <location>
        <begin position="37"/>
        <end position="63"/>
    </location>
</feature>
<reference evidence="4" key="1">
    <citation type="journal article" date="2013" name="Nat. Genet.">
        <title>The Capsella rubella genome and the genomic consequences of rapid mating system evolution.</title>
        <authorList>
            <person name="Slotte T."/>
            <person name="Hazzouri K.M."/>
            <person name="Agren J.A."/>
            <person name="Koenig D."/>
            <person name="Maumus F."/>
            <person name="Guo Y.L."/>
            <person name="Steige K."/>
            <person name="Platts A.E."/>
            <person name="Escobar J.S."/>
            <person name="Newman L.K."/>
            <person name="Wang W."/>
            <person name="Mandakova T."/>
            <person name="Vello E."/>
            <person name="Smith L.M."/>
            <person name="Henz S.R."/>
            <person name="Steffen J."/>
            <person name="Takuno S."/>
            <person name="Brandvain Y."/>
            <person name="Coop G."/>
            <person name="Andolfatto P."/>
            <person name="Hu T.T."/>
            <person name="Blanchette M."/>
            <person name="Clark R.M."/>
            <person name="Quesneville H."/>
            <person name="Nordborg M."/>
            <person name="Gaut B.S."/>
            <person name="Lysak M.A."/>
            <person name="Jenkins J."/>
            <person name="Grimwood J."/>
            <person name="Chapman J."/>
            <person name="Prochnik S."/>
            <person name="Shu S."/>
            <person name="Rokhsar D."/>
            <person name="Schmutz J."/>
            <person name="Weigel D."/>
            <person name="Wright S.I."/>
        </authorList>
    </citation>
    <scope>NUCLEOTIDE SEQUENCE [LARGE SCALE GENOMIC DNA]</scope>
    <source>
        <strain evidence="4">cv. Monte Gargano</strain>
    </source>
</reference>
<feature type="transmembrane region" description="Helical" evidence="2">
    <location>
        <begin position="6"/>
        <end position="26"/>
    </location>
</feature>
<feature type="compositionally biased region" description="Basic and acidic residues" evidence="1">
    <location>
        <begin position="86"/>
        <end position="97"/>
    </location>
</feature>
<evidence type="ECO:0000313" key="3">
    <source>
        <dbReference type="EMBL" id="EOA28771.1"/>
    </source>
</evidence>
<name>R0G0Q5_9BRAS</name>
<evidence type="ECO:0000256" key="1">
    <source>
        <dbReference type="SAM" id="MobiDB-lite"/>
    </source>
</evidence>
<dbReference type="AlphaFoldDB" id="R0G0Q5"/>
<gene>
    <name evidence="3" type="ORF">CARUB_v10025003mg</name>
</gene>
<evidence type="ECO:0000313" key="4">
    <source>
        <dbReference type="Proteomes" id="UP000029121"/>
    </source>
</evidence>
<sequence>MRKVIFPFLPCFIVYVLDVGVFSIIWDAKTLEQRLYTTPPHHDDTNKSMSTSEEDSMSTSGSCVTGPEPFYYMRFMPAPINKPKMEKQESLAEKMTKSDLMVEDS</sequence>
<keyword evidence="4" id="KW-1185">Reference proteome</keyword>
<feature type="region of interest" description="Disordered" evidence="1">
    <location>
        <begin position="86"/>
        <end position="105"/>
    </location>
</feature>
<accession>R0G0Q5</accession>
<feature type="non-terminal residue" evidence="3">
    <location>
        <position position="105"/>
    </location>
</feature>
<organism evidence="3 4">
    <name type="scientific">Capsella rubella</name>
    <dbReference type="NCBI Taxonomy" id="81985"/>
    <lineage>
        <taxon>Eukaryota</taxon>
        <taxon>Viridiplantae</taxon>
        <taxon>Streptophyta</taxon>
        <taxon>Embryophyta</taxon>
        <taxon>Tracheophyta</taxon>
        <taxon>Spermatophyta</taxon>
        <taxon>Magnoliopsida</taxon>
        <taxon>eudicotyledons</taxon>
        <taxon>Gunneridae</taxon>
        <taxon>Pentapetalae</taxon>
        <taxon>rosids</taxon>
        <taxon>malvids</taxon>
        <taxon>Brassicales</taxon>
        <taxon>Brassicaceae</taxon>
        <taxon>Camelineae</taxon>
        <taxon>Capsella</taxon>
    </lineage>
</organism>